<evidence type="ECO:0000259" key="1">
    <source>
        <dbReference type="Pfam" id="PF13966"/>
    </source>
</evidence>
<evidence type="ECO:0000313" key="2">
    <source>
        <dbReference type="EnsemblPlants" id="TuG1812G0300004277.01.T01.cds247950"/>
    </source>
</evidence>
<keyword evidence="3" id="KW-1185">Reference proteome</keyword>
<feature type="domain" description="Reverse transcriptase zinc-binding" evidence="1">
    <location>
        <begin position="60"/>
        <end position="161"/>
    </location>
</feature>
<protein>
    <recommendedName>
        <fullName evidence="1">Reverse transcriptase zinc-binding domain-containing protein</fullName>
    </recommendedName>
</protein>
<name>A0A8R7PWT7_TRIUA</name>
<dbReference type="Pfam" id="PF13966">
    <property type="entry name" value="zf-RVT"/>
    <property type="match status" value="1"/>
</dbReference>
<organism evidence="2 3">
    <name type="scientific">Triticum urartu</name>
    <name type="common">Red wild einkorn</name>
    <name type="synonym">Crithodium urartu</name>
    <dbReference type="NCBI Taxonomy" id="4572"/>
    <lineage>
        <taxon>Eukaryota</taxon>
        <taxon>Viridiplantae</taxon>
        <taxon>Streptophyta</taxon>
        <taxon>Embryophyta</taxon>
        <taxon>Tracheophyta</taxon>
        <taxon>Spermatophyta</taxon>
        <taxon>Magnoliopsida</taxon>
        <taxon>Liliopsida</taxon>
        <taxon>Poales</taxon>
        <taxon>Poaceae</taxon>
        <taxon>BOP clade</taxon>
        <taxon>Pooideae</taxon>
        <taxon>Triticodae</taxon>
        <taxon>Triticeae</taxon>
        <taxon>Triticinae</taxon>
        <taxon>Triticum</taxon>
    </lineage>
</organism>
<reference evidence="2" key="2">
    <citation type="submission" date="2018-03" db="EMBL/GenBank/DDBJ databases">
        <title>The Triticum urartu genome reveals the dynamic nature of wheat genome evolution.</title>
        <authorList>
            <person name="Ling H."/>
            <person name="Ma B."/>
            <person name="Shi X."/>
            <person name="Liu H."/>
            <person name="Dong L."/>
            <person name="Sun H."/>
            <person name="Cao Y."/>
            <person name="Gao Q."/>
            <person name="Zheng S."/>
            <person name="Li Y."/>
            <person name="Yu Y."/>
            <person name="Du H."/>
            <person name="Qi M."/>
            <person name="Li Y."/>
            <person name="Yu H."/>
            <person name="Cui Y."/>
            <person name="Wang N."/>
            <person name="Chen C."/>
            <person name="Wu H."/>
            <person name="Zhao Y."/>
            <person name="Zhang J."/>
            <person name="Li Y."/>
            <person name="Zhou W."/>
            <person name="Zhang B."/>
            <person name="Hu W."/>
            <person name="Eijk M."/>
            <person name="Tang J."/>
            <person name="Witsenboer H."/>
            <person name="Zhao S."/>
            <person name="Li Z."/>
            <person name="Zhang A."/>
            <person name="Wang D."/>
            <person name="Liang C."/>
        </authorList>
    </citation>
    <scope>NUCLEOTIDE SEQUENCE [LARGE SCALE GENOMIC DNA]</scope>
    <source>
        <strain evidence="2">cv. G1812</strain>
    </source>
</reference>
<dbReference type="Gramene" id="TuG1812G0300004277.01.T01">
    <property type="protein sequence ID" value="TuG1812G0300004277.01.T01.cds247950"/>
    <property type="gene ID" value="TuG1812G0300004277.01"/>
</dbReference>
<dbReference type="InterPro" id="IPR026960">
    <property type="entry name" value="RVT-Znf"/>
</dbReference>
<evidence type="ECO:0000313" key="3">
    <source>
        <dbReference type="Proteomes" id="UP000015106"/>
    </source>
</evidence>
<accession>A0A8R7PWT7</accession>
<reference evidence="2" key="3">
    <citation type="submission" date="2022-06" db="UniProtKB">
        <authorList>
            <consortium name="EnsemblPlants"/>
        </authorList>
    </citation>
    <scope>IDENTIFICATION</scope>
</reference>
<reference evidence="3" key="1">
    <citation type="journal article" date="2013" name="Nature">
        <title>Draft genome of the wheat A-genome progenitor Triticum urartu.</title>
        <authorList>
            <person name="Ling H.Q."/>
            <person name="Zhao S."/>
            <person name="Liu D."/>
            <person name="Wang J."/>
            <person name="Sun H."/>
            <person name="Zhang C."/>
            <person name="Fan H."/>
            <person name="Li D."/>
            <person name="Dong L."/>
            <person name="Tao Y."/>
            <person name="Gao C."/>
            <person name="Wu H."/>
            <person name="Li Y."/>
            <person name="Cui Y."/>
            <person name="Guo X."/>
            <person name="Zheng S."/>
            <person name="Wang B."/>
            <person name="Yu K."/>
            <person name="Liang Q."/>
            <person name="Yang W."/>
            <person name="Lou X."/>
            <person name="Chen J."/>
            <person name="Feng M."/>
            <person name="Jian J."/>
            <person name="Zhang X."/>
            <person name="Luo G."/>
            <person name="Jiang Y."/>
            <person name="Liu J."/>
            <person name="Wang Z."/>
            <person name="Sha Y."/>
            <person name="Zhang B."/>
            <person name="Wu H."/>
            <person name="Tang D."/>
            <person name="Shen Q."/>
            <person name="Xue P."/>
            <person name="Zou S."/>
            <person name="Wang X."/>
            <person name="Liu X."/>
            <person name="Wang F."/>
            <person name="Yang Y."/>
            <person name="An X."/>
            <person name="Dong Z."/>
            <person name="Zhang K."/>
            <person name="Zhang X."/>
            <person name="Luo M.C."/>
            <person name="Dvorak J."/>
            <person name="Tong Y."/>
            <person name="Wang J."/>
            <person name="Yang H."/>
            <person name="Li Z."/>
            <person name="Wang D."/>
            <person name="Zhang A."/>
            <person name="Wang J."/>
        </authorList>
    </citation>
    <scope>NUCLEOTIDE SEQUENCE</scope>
    <source>
        <strain evidence="3">cv. G1812</strain>
    </source>
</reference>
<dbReference type="Proteomes" id="UP000015106">
    <property type="component" value="Chromosome 3"/>
</dbReference>
<dbReference type="EnsemblPlants" id="TuG1812G0300004277.01.T01">
    <property type="protein sequence ID" value="TuG1812G0300004277.01.T01.cds247950"/>
    <property type="gene ID" value="TuG1812G0300004277.01"/>
</dbReference>
<proteinExistence type="predicted"/>
<dbReference type="AlphaFoldDB" id="A0A8R7PWT7"/>
<sequence>MSNPPQTVSELINPVTFSWDVDMLETYFYTMDKEAILNIPLSSRVRDDFWAWHYERKGVFTVRSAYKLLSSTKQQRTDWLEHNEGHSRADADRRSWARLWGVAVLVKVRVFAWRLAKSSIPTGDVRKHRNMADSAKCAICHAAVDTWRHSLFDCRMARCVWAL</sequence>